<accession>A0A2I0B2X9</accession>
<keyword evidence="2" id="KW-1185">Reference proteome</keyword>
<evidence type="ECO:0000313" key="1">
    <source>
        <dbReference type="EMBL" id="PKA62158.1"/>
    </source>
</evidence>
<proteinExistence type="predicted"/>
<gene>
    <name evidence="1" type="ORF">AXF42_Ash015042</name>
</gene>
<sequence>MDLQISHCPVNIATNLTTIGIFKCVTKAPILAKFLGLPPSTKIRKERTSCTAGEASAGGAAIRKIQY</sequence>
<dbReference type="EMBL" id="KZ451919">
    <property type="protein sequence ID" value="PKA62158.1"/>
    <property type="molecule type" value="Genomic_DNA"/>
</dbReference>
<reference evidence="1 2" key="1">
    <citation type="journal article" date="2017" name="Nature">
        <title>The Apostasia genome and the evolution of orchids.</title>
        <authorList>
            <person name="Zhang G.Q."/>
            <person name="Liu K.W."/>
            <person name="Li Z."/>
            <person name="Lohaus R."/>
            <person name="Hsiao Y.Y."/>
            <person name="Niu S.C."/>
            <person name="Wang J.Y."/>
            <person name="Lin Y.C."/>
            <person name="Xu Q."/>
            <person name="Chen L.J."/>
            <person name="Yoshida K."/>
            <person name="Fujiwara S."/>
            <person name="Wang Z.W."/>
            <person name="Zhang Y.Q."/>
            <person name="Mitsuda N."/>
            <person name="Wang M."/>
            <person name="Liu G.H."/>
            <person name="Pecoraro L."/>
            <person name="Huang H.X."/>
            <person name="Xiao X.J."/>
            <person name="Lin M."/>
            <person name="Wu X.Y."/>
            <person name="Wu W.L."/>
            <person name="Chen Y.Y."/>
            <person name="Chang S.B."/>
            <person name="Sakamoto S."/>
            <person name="Ohme-Takagi M."/>
            <person name="Yagi M."/>
            <person name="Zeng S.J."/>
            <person name="Shen C.Y."/>
            <person name="Yeh C.M."/>
            <person name="Luo Y.B."/>
            <person name="Tsai W.C."/>
            <person name="Van de Peer Y."/>
            <person name="Liu Z.J."/>
        </authorList>
    </citation>
    <scope>NUCLEOTIDE SEQUENCE [LARGE SCALE GENOMIC DNA]</scope>
    <source>
        <strain evidence="2">cv. Shenzhen</strain>
        <tissue evidence="1">Stem</tissue>
    </source>
</reference>
<evidence type="ECO:0000313" key="2">
    <source>
        <dbReference type="Proteomes" id="UP000236161"/>
    </source>
</evidence>
<dbReference type="Proteomes" id="UP000236161">
    <property type="component" value="Unassembled WGS sequence"/>
</dbReference>
<organism evidence="1 2">
    <name type="scientific">Apostasia shenzhenica</name>
    <dbReference type="NCBI Taxonomy" id="1088818"/>
    <lineage>
        <taxon>Eukaryota</taxon>
        <taxon>Viridiplantae</taxon>
        <taxon>Streptophyta</taxon>
        <taxon>Embryophyta</taxon>
        <taxon>Tracheophyta</taxon>
        <taxon>Spermatophyta</taxon>
        <taxon>Magnoliopsida</taxon>
        <taxon>Liliopsida</taxon>
        <taxon>Asparagales</taxon>
        <taxon>Orchidaceae</taxon>
        <taxon>Apostasioideae</taxon>
        <taxon>Apostasia</taxon>
    </lineage>
</organism>
<dbReference type="AlphaFoldDB" id="A0A2I0B2X9"/>
<name>A0A2I0B2X9_9ASPA</name>
<protein>
    <submittedName>
        <fullName evidence="1">Uncharacterized protein</fullName>
    </submittedName>
</protein>